<feature type="region of interest" description="Disordered" evidence="1">
    <location>
        <begin position="93"/>
        <end position="134"/>
    </location>
</feature>
<feature type="compositionally biased region" description="Low complexity" evidence="1">
    <location>
        <begin position="93"/>
        <end position="104"/>
    </location>
</feature>
<dbReference type="Proteomes" id="UP000789901">
    <property type="component" value="Unassembled WGS sequence"/>
</dbReference>
<proteinExistence type="predicted"/>
<sequence>MSLIRVVIHFLPPLDKTFNFTEPDSLELGRFSGIIQDPAISKKQVRFEIKDGRVYAIALGPNSMMRGPEKICKNNKIEIHDVSITKMNNSASNLQSSSQTLQSSFTRQKPSIGNVSFSPSLLHNDDDHEYDEMETPSQLLREMISSQGDLDAIPDDDHDNALSNDDRDSSDNGAEILDNDDSFKSNESDVSSESSYLGSSCESSESDIDD</sequence>
<dbReference type="InterPro" id="IPR008984">
    <property type="entry name" value="SMAD_FHA_dom_sf"/>
</dbReference>
<evidence type="ECO:0000313" key="3">
    <source>
        <dbReference type="Proteomes" id="UP000789901"/>
    </source>
</evidence>
<feature type="region of interest" description="Disordered" evidence="1">
    <location>
        <begin position="149"/>
        <end position="210"/>
    </location>
</feature>
<feature type="compositionally biased region" description="Polar residues" evidence="1">
    <location>
        <begin position="105"/>
        <end position="121"/>
    </location>
</feature>
<evidence type="ECO:0000313" key="2">
    <source>
        <dbReference type="EMBL" id="CAG8739754.1"/>
    </source>
</evidence>
<gene>
    <name evidence="2" type="ORF">GMARGA_LOCUS15254</name>
</gene>
<organism evidence="2 3">
    <name type="scientific">Gigaspora margarita</name>
    <dbReference type="NCBI Taxonomy" id="4874"/>
    <lineage>
        <taxon>Eukaryota</taxon>
        <taxon>Fungi</taxon>
        <taxon>Fungi incertae sedis</taxon>
        <taxon>Mucoromycota</taxon>
        <taxon>Glomeromycotina</taxon>
        <taxon>Glomeromycetes</taxon>
        <taxon>Diversisporales</taxon>
        <taxon>Gigasporaceae</taxon>
        <taxon>Gigaspora</taxon>
    </lineage>
</organism>
<feature type="compositionally biased region" description="Low complexity" evidence="1">
    <location>
        <begin position="188"/>
        <end position="203"/>
    </location>
</feature>
<dbReference type="SUPFAM" id="SSF49879">
    <property type="entry name" value="SMAD/FHA domain"/>
    <property type="match status" value="1"/>
</dbReference>
<protein>
    <submittedName>
        <fullName evidence="2">30092_t:CDS:1</fullName>
    </submittedName>
</protein>
<name>A0ABN7V7B5_GIGMA</name>
<dbReference type="EMBL" id="CAJVQB010010428">
    <property type="protein sequence ID" value="CAG8739754.1"/>
    <property type="molecule type" value="Genomic_DNA"/>
</dbReference>
<accession>A0ABN7V7B5</accession>
<evidence type="ECO:0000256" key="1">
    <source>
        <dbReference type="SAM" id="MobiDB-lite"/>
    </source>
</evidence>
<reference evidence="2 3" key="1">
    <citation type="submission" date="2021-06" db="EMBL/GenBank/DDBJ databases">
        <authorList>
            <person name="Kallberg Y."/>
            <person name="Tangrot J."/>
            <person name="Rosling A."/>
        </authorList>
    </citation>
    <scope>NUCLEOTIDE SEQUENCE [LARGE SCALE GENOMIC DNA]</scope>
    <source>
        <strain evidence="2 3">120-4 pot B 10/14</strain>
    </source>
</reference>
<comment type="caution">
    <text evidence="2">The sequence shown here is derived from an EMBL/GenBank/DDBJ whole genome shotgun (WGS) entry which is preliminary data.</text>
</comment>
<keyword evidence="3" id="KW-1185">Reference proteome</keyword>